<protein>
    <recommendedName>
        <fullName evidence="1">DNA helicase Pif1-like DEAD-box helicase domain-containing protein</fullName>
    </recommendedName>
</protein>
<dbReference type="AlphaFoldDB" id="A0A6C0BAF2"/>
<dbReference type="InterPro" id="IPR027417">
    <property type="entry name" value="P-loop_NTPase"/>
</dbReference>
<dbReference type="CDD" id="cd18037">
    <property type="entry name" value="DEXSc_Pif1_like"/>
    <property type="match status" value="1"/>
</dbReference>
<sequence>MAVSFPTFSKEQQLAFDHYLSGKNVFLTGPGGTGKSKWIQSVYEHASQEHKKIQVCAMTGCAAILLHCKANTLHSWAGIGLGVDAKPLNKYAIDRWKKVQILIVDEVSMLSLSLFERLNELGQTIRKSKRPFGGIQLLFCGDFYQLPPVNESFCFESPLWKPMFHCVQLIQNFRQQDDAFHAILSELRKGKISKKSYTILKERVGLPCPSNITQLVSTRLKADAINTHFYSTLDGAENVYKIEQQEDLDMTEPEQKIRASFTSPQITYELNHLQKNIQCLHSIALKVGTLVMCTVNMKNTPICNGSQGVVTGFSKDTYPIVQFKHTTIEITPHTWKSEHIPGVGVSQLPLIYAWAMTIHKSQGSTLTSALIDVGDSIFECGQIYVALSRVTSLEGLFMTEFNPEKIKINKKVHDFYNI</sequence>
<dbReference type="PANTHER" id="PTHR47642:SF5">
    <property type="entry name" value="ATP-DEPENDENT DNA HELICASE"/>
    <property type="match status" value="1"/>
</dbReference>
<dbReference type="GO" id="GO:0000723">
    <property type="term" value="P:telomere maintenance"/>
    <property type="evidence" value="ECO:0007669"/>
    <property type="project" value="InterPro"/>
</dbReference>
<dbReference type="EMBL" id="MN739099">
    <property type="protein sequence ID" value="QHS88549.1"/>
    <property type="molecule type" value="Genomic_DNA"/>
</dbReference>
<proteinExistence type="predicted"/>
<accession>A0A6C0BAF2</accession>
<dbReference type="SUPFAM" id="SSF52540">
    <property type="entry name" value="P-loop containing nucleoside triphosphate hydrolases"/>
    <property type="match status" value="2"/>
</dbReference>
<feature type="domain" description="DNA helicase Pif1-like DEAD-box helicase" evidence="1">
    <location>
        <begin position="9"/>
        <end position="195"/>
    </location>
</feature>
<organism evidence="2">
    <name type="scientific">viral metagenome</name>
    <dbReference type="NCBI Taxonomy" id="1070528"/>
    <lineage>
        <taxon>unclassified sequences</taxon>
        <taxon>metagenomes</taxon>
        <taxon>organismal metagenomes</taxon>
    </lineage>
</organism>
<dbReference type="InterPro" id="IPR051055">
    <property type="entry name" value="PIF1_helicase"/>
</dbReference>
<evidence type="ECO:0000313" key="2">
    <source>
        <dbReference type="EMBL" id="QHS88549.1"/>
    </source>
</evidence>
<dbReference type="Gene3D" id="3.40.50.300">
    <property type="entry name" value="P-loop containing nucleotide triphosphate hydrolases"/>
    <property type="match status" value="2"/>
</dbReference>
<dbReference type="InterPro" id="IPR010285">
    <property type="entry name" value="DNA_helicase_pif1-like_DEAD"/>
</dbReference>
<dbReference type="CDD" id="cd18809">
    <property type="entry name" value="SF1_C_RecD"/>
    <property type="match status" value="1"/>
</dbReference>
<dbReference type="Pfam" id="PF05970">
    <property type="entry name" value="PIF1"/>
    <property type="match status" value="1"/>
</dbReference>
<evidence type="ECO:0000259" key="1">
    <source>
        <dbReference type="Pfam" id="PF05970"/>
    </source>
</evidence>
<dbReference type="GO" id="GO:0003678">
    <property type="term" value="F:DNA helicase activity"/>
    <property type="evidence" value="ECO:0007669"/>
    <property type="project" value="InterPro"/>
</dbReference>
<reference evidence="2" key="1">
    <citation type="journal article" date="2020" name="Nature">
        <title>Giant virus diversity and host interactions through global metagenomics.</title>
        <authorList>
            <person name="Schulz F."/>
            <person name="Roux S."/>
            <person name="Paez-Espino D."/>
            <person name="Jungbluth S."/>
            <person name="Walsh D.A."/>
            <person name="Denef V.J."/>
            <person name="McMahon K.D."/>
            <person name="Konstantinidis K.T."/>
            <person name="Eloe-Fadrosh E.A."/>
            <person name="Kyrpides N.C."/>
            <person name="Woyke T."/>
        </authorList>
    </citation>
    <scope>NUCLEOTIDE SEQUENCE</scope>
    <source>
        <strain evidence="2">GVMAG-M-3300010158-55</strain>
    </source>
</reference>
<dbReference type="PANTHER" id="PTHR47642">
    <property type="entry name" value="ATP-DEPENDENT DNA HELICASE"/>
    <property type="match status" value="1"/>
</dbReference>
<dbReference type="GO" id="GO:0006281">
    <property type="term" value="P:DNA repair"/>
    <property type="evidence" value="ECO:0007669"/>
    <property type="project" value="InterPro"/>
</dbReference>
<name>A0A6C0BAF2_9ZZZZ</name>